<comment type="caution">
    <text evidence="2">The sequence shown here is derived from an EMBL/GenBank/DDBJ whole genome shotgun (WGS) entry which is preliminary data.</text>
</comment>
<dbReference type="STRING" id="1449350.OCH239_07215"/>
<name>X7EEV2_9RHOB</name>
<proteinExistence type="predicted"/>
<dbReference type="EMBL" id="JALZ01000019">
    <property type="protein sequence ID" value="ETX13751.1"/>
    <property type="molecule type" value="Genomic_DNA"/>
</dbReference>
<keyword evidence="3" id="KW-1185">Reference proteome</keyword>
<evidence type="ECO:0000313" key="2">
    <source>
        <dbReference type="EMBL" id="ETX13751.1"/>
    </source>
</evidence>
<dbReference type="AlphaFoldDB" id="X7EEV2"/>
<organism evidence="2 3">
    <name type="scientific">Roseivivax halodurans JCM 10272</name>
    <dbReference type="NCBI Taxonomy" id="1449350"/>
    <lineage>
        <taxon>Bacteria</taxon>
        <taxon>Pseudomonadati</taxon>
        <taxon>Pseudomonadota</taxon>
        <taxon>Alphaproteobacteria</taxon>
        <taxon>Rhodobacterales</taxon>
        <taxon>Roseobacteraceae</taxon>
        <taxon>Roseivivax</taxon>
    </lineage>
</organism>
<protein>
    <submittedName>
        <fullName evidence="2">Uncharacterized protein</fullName>
    </submittedName>
</protein>
<feature type="region of interest" description="Disordered" evidence="1">
    <location>
        <begin position="56"/>
        <end position="76"/>
    </location>
</feature>
<sequence length="76" mass="8542">MGNLRDLALFNLAIDSKLQAWSLVNRWKVGVSVRRSSSTKAKKSASPLVSMSITRRKMPADRSSKCQRKYTSDAVR</sequence>
<evidence type="ECO:0000256" key="1">
    <source>
        <dbReference type="SAM" id="MobiDB-lite"/>
    </source>
</evidence>
<accession>X7EEV2</accession>
<evidence type="ECO:0000313" key="3">
    <source>
        <dbReference type="Proteomes" id="UP000022447"/>
    </source>
</evidence>
<dbReference type="Proteomes" id="UP000022447">
    <property type="component" value="Unassembled WGS sequence"/>
</dbReference>
<gene>
    <name evidence="2" type="ORF">OCH239_07215</name>
</gene>
<reference evidence="2 3" key="1">
    <citation type="submission" date="2014-01" db="EMBL/GenBank/DDBJ databases">
        <title>Roseivivax halodurans JCM 10272 Genome Sequencing.</title>
        <authorList>
            <person name="Lai Q."/>
            <person name="Li G."/>
            <person name="Shao Z."/>
        </authorList>
    </citation>
    <scope>NUCLEOTIDE SEQUENCE [LARGE SCALE GENOMIC DNA]</scope>
    <source>
        <strain evidence="2 3">JCM 10272</strain>
    </source>
</reference>